<dbReference type="SMART" id="SM00388">
    <property type="entry name" value="HisKA"/>
    <property type="match status" value="1"/>
</dbReference>
<evidence type="ECO:0000259" key="13">
    <source>
        <dbReference type="PROSITE" id="PS50885"/>
    </source>
</evidence>
<dbReference type="Pfam" id="PF02518">
    <property type="entry name" value="HATPase_c"/>
    <property type="match status" value="1"/>
</dbReference>
<evidence type="ECO:0000256" key="7">
    <source>
        <dbReference type="ARBA" id="ARBA00022777"/>
    </source>
</evidence>
<dbReference type="PANTHER" id="PTHR45436:SF8">
    <property type="entry name" value="HISTIDINE KINASE"/>
    <property type="match status" value="1"/>
</dbReference>
<comment type="subcellular location">
    <subcellularLocation>
        <location evidence="2">Membrane</location>
    </subcellularLocation>
</comment>
<dbReference type="Proteomes" id="UP001161390">
    <property type="component" value="Unassembled WGS sequence"/>
</dbReference>
<evidence type="ECO:0000259" key="12">
    <source>
        <dbReference type="PROSITE" id="PS50109"/>
    </source>
</evidence>
<keyword evidence="15" id="KW-1185">Reference proteome</keyword>
<keyword evidence="4" id="KW-0597">Phosphoprotein</keyword>
<feature type="transmembrane region" description="Helical" evidence="11">
    <location>
        <begin position="12"/>
        <end position="32"/>
    </location>
</feature>
<dbReference type="InterPro" id="IPR036890">
    <property type="entry name" value="HATPase_C_sf"/>
</dbReference>
<evidence type="ECO:0000256" key="4">
    <source>
        <dbReference type="ARBA" id="ARBA00022553"/>
    </source>
</evidence>
<dbReference type="InterPro" id="IPR050428">
    <property type="entry name" value="TCS_sensor_his_kinase"/>
</dbReference>
<dbReference type="InterPro" id="IPR003594">
    <property type="entry name" value="HATPase_dom"/>
</dbReference>
<organism evidence="14 15">
    <name type="scientific">Algimonas porphyrae</name>
    <dbReference type="NCBI Taxonomy" id="1128113"/>
    <lineage>
        <taxon>Bacteria</taxon>
        <taxon>Pseudomonadati</taxon>
        <taxon>Pseudomonadota</taxon>
        <taxon>Alphaproteobacteria</taxon>
        <taxon>Maricaulales</taxon>
        <taxon>Robiginitomaculaceae</taxon>
        <taxon>Algimonas</taxon>
    </lineage>
</organism>
<dbReference type="InterPro" id="IPR005467">
    <property type="entry name" value="His_kinase_dom"/>
</dbReference>
<dbReference type="EC" id="2.7.13.3" evidence="3"/>
<dbReference type="InterPro" id="IPR003661">
    <property type="entry name" value="HisK_dim/P_dom"/>
</dbReference>
<comment type="catalytic activity">
    <reaction evidence="1">
        <text>ATP + protein L-histidine = ADP + protein N-phospho-L-histidine.</text>
        <dbReference type="EC" id="2.7.13.3"/>
    </reaction>
</comment>
<gene>
    <name evidence="14" type="ORF">GCM10007854_16120</name>
</gene>
<dbReference type="PRINTS" id="PR00344">
    <property type="entry name" value="BCTRLSENSOR"/>
</dbReference>
<keyword evidence="10 11" id="KW-0472">Membrane</keyword>
<dbReference type="CDD" id="cd06225">
    <property type="entry name" value="HAMP"/>
    <property type="match status" value="1"/>
</dbReference>
<dbReference type="InterPro" id="IPR003660">
    <property type="entry name" value="HAMP_dom"/>
</dbReference>
<dbReference type="Gene3D" id="3.30.565.10">
    <property type="entry name" value="Histidine kinase-like ATPase, C-terminal domain"/>
    <property type="match status" value="1"/>
</dbReference>
<dbReference type="SUPFAM" id="SSF47384">
    <property type="entry name" value="Homodimeric domain of signal transducing histidine kinase"/>
    <property type="match status" value="1"/>
</dbReference>
<feature type="domain" description="Histidine kinase" evidence="12">
    <location>
        <begin position="234"/>
        <end position="441"/>
    </location>
</feature>
<evidence type="ECO:0000256" key="9">
    <source>
        <dbReference type="ARBA" id="ARBA00023012"/>
    </source>
</evidence>
<evidence type="ECO:0000256" key="3">
    <source>
        <dbReference type="ARBA" id="ARBA00012438"/>
    </source>
</evidence>
<dbReference type="InterPro" id="IPR036097">
    <property type="entry name" value="HisK_dim/P_sf"/>
</dbReference>
<reference evidence="14" key="1">
    <citation type="journal article" date="2014" name="Int. J. Syst. Evol. Microbiol.">
        <title>Complete genome of a new Firmicutes species belonging to the dominant human colonic microbiota ('Ruminococcus bicirculans') reveals two chromosomes and a selective capacity to utilize plant glucans.</title>
        <authorList>
            <consortium name="NISC Comparative Sequencing Program"/>
            <person name="Wegmann U."/>
            <person name="Louis P."/>
            <person name="Goesmann A."/>
            <person name="Henrissat B."/>
            <person name="Duncan S.H."/>
            <person name="Flint H.J."/>
        </authorList>
    </citation>
    <scope>NUCLEOTIDE SEQUENCE</scope>
    <source>
        <strain evidence="14">NBRC 108216</strain>
    </source>
</reference>
<dbReference type="PROSITE" id="PS50109">
    <property type="entry name" value="HIS_KIN"/>
    <property type="match status" value="1"/>
</dbReference>
<dbReference type="PROSITE" id="PS50885">
    <property type="entry name" value="HAMP"/>
    <property type="match status" value="1"/>
</dbReference>
<protein>
    <recommendedName>
        <fullName evidence="3">histidine kinase</fullName>
        <ecNumber evidence="3">2.7.13.3</ecNumber>
    </recommendedName>
</protein>
<dbReference type="RefSeq" id="WP_284371407.1">
    <property type="nucleotide sequence ID" value="NZ_BSNJ01000003.1"/>
</dbReference>
<evidence type="ECO:0000256" key="5">
    <source>
        <dbReference type="ARBA" id="ARBA00022679"/>
    </source>
</evidence>
<sequence>MRRHSIFTRLSLWLGLAPVLAFMVVGIIVILMSRQALRTELVNQINDDMAALVLIDADRGSLALEQAIAQRIAFNTDRAGAPYYRLERGGDVLVGNMDQRVSEFTRPIEVEQAGVGLLVRGTPLRDQRTLVVGRDMIAVARSVQILSAIIAGGALLLALISFGLTRWHIDRLRRRTGQLNDTFDDIARGHLDARISIADGLDSVDELDELGLHINGMLDRLNRLLTLRKRLTDQLAHEIRSPLARLDATLGHAEDGGKTSIETARKDLSHTLVLLDGLLDISALEAQAGDRRNFKPIALGELTAELFDLFEPLAETHDLTLVMSAEETLRVSGDKAQLGRLISNLFDNAIKYATASPIMVSVSRDGDQACLSVSNHGPEITPALQSEIFTPFFRHPDAPMGKGHGLGLALCRSIAARHSGSLTVTSEDGVTTFTLCLPLSD</sequence>
<evidence type="ECO:0000256" key="1">
    <source>
        <dbReference type="ARBA" id="ARBA00000085"/>
    </source>
</evidence>
<keyword evidence="8 11" id="KW-1133">Transmembrane helix</keyword>
<evidence type="ECO:0000256" key="8">
    <source>
        <dbReference type="ARBA" id="ARBA00022989"/>
    </source>
</evidence>
<feature type="domain" description="HAMP" evidence="13">
    <location>
        <begin position="170"/>
        <end position="226"/>
    </location>
</feature>
<evidence type="ECO:0000256" key="10">
    <source>
        <dbReference type="ARBA" id="ARBA00023136"/>
    </source>
</evidence>
<keyword evidence="7 14" id="KW-0418">Kinase</keyword>
<keyword evidence="6 11" id="KW-0812">Transmembrane</keyword>
<dbReference type="SUPFAM" id="SSF55874">
    <property type="entry name" value="ATPase domain of HSP90 chaperone/DNA topoisomerase II/histidine kinase"/>
    <property type="match status" value="1"/>
</dbReference>
<proteinExistence type="predicted"/>
<evidence type="ECO:0000313" key="14">
    <source>
        <dbReference type="EMBL" id="GLQ20657.1"/>
    </source>
</evidence>
<evidence type="ECO:0000256" key="11">
    <source>
        <dbReference type="SAM" id="Phobius"/>
    </source>
</evidence>
<dbReference type="InterPro" id="IPR004358">
    <property type="entry name" value="Sig_transdc_His_kin-like_C"/>
</dbReference>
<comment type="caution">
    <text evidence="14">The sequence shown here is derived from an EMBL/GenBank/DDBJ whole genome shotgun (WGS) entry which is preliminary data.</text>
</comment>
<dbReference type="SMART" id="SM00304">
    <property type="entry name" value="HAMP"/>
    <property type="match status" value="1"/>
</dbReference>
<evidence type="ECO:0000256" key="2">
    <source>
        <dbReference type="ARBA" id="ARBA00004370"/>
    </source>
</evidence>
<keyword evidence="5" id="KW-0808">Transferase</keyword>
<keyword evidence="9" id="KW-0902">Two-component regulatory system</keyword>
<evidence type="ECO:0000313" key="15">
    <source>
        <dbReference type="Proteomes" id="UP001161390"/>
    </source>
</evidence>
<dbReference type="Gene3D" id="1.10.287.130">
    <property type="match status" value="1"/>
</dbReference>
<evidence type="ECO:0000256" key="6">
    <source>
        <dbReference type="ARBA" id="ARBA00022692"/>
    </source>
</evidence>
<dbReference type="SMART" id="SM00387">
    <property type="entry name" value="HATPase_c"/>
    <property type="match status" value="1"/>
</dbReference>
<dbReference type="GO" id="GO:0016301">
    <property type="term" value="F:kinase activity"/>
    <property type="evidence" value="ECO:0007669"/>
    <property type="project" value="UniProtKB-KW"/>
</dbReference>
<dbReference type="EMBL" id="BSNJ01000003">
    <property type="protein sequence ID" value="GLQ20657.1"/>
    <property type="molecule type" value="Genomic_DNA"/>
</dbReference>
<dbReference type="Pfam" id="PF00672">
    <property type="entry name" value="HAMP"/>
    <property type="match status" value="1"/>
</dbReference>
<accession>A0ABQ5V114</accession>
<reference evidence="14" key="2">
    <citation type="submission" date="2023-01" db="EMBL/GenBank/DDBJ databases">
        <title>Draft genome sequence of Algimonas porphyrae strain NBRC 108216.</title>
        <authorList>
            <person name="Sun Q."/>
            <person name="Mori K."/>
        </authorList>
    </citation>
    <scope>NUCLEOTIDE SEQUENCE</scope>
    <source>
        <strain evidence="14">NBRC 108216</strain>
    </source>
</reference>
<dbReference type="PANTHER" id="PTHR45436">
    <property type="entry name" value="SENSOR HISTIDINE KINASE YKOH"/>
    <property type="match status" value="1"/>
</dbReference>
<name>A0ABQ5V114_9PROT</name>
<feature type="transmembrane region" description="Helical" evidence="11">
    <location>
        <begin position="145"/>
        <end position="165"/>
    </location>
</feature>